<dbReference type="SUPFAM" id="SSF56672">
    <property type="entry name" value="DNA/RNA polymerases"/>
    <property type="match status" value="1"/>
</dbReference>
<organism evidence="2 3">
    <name type="scientific">Ambrosiozyma monospora</name>
    <name type="common">Yeast</name>
    <name type="synonym">Endomycopsis monosporus</name>
    <dbReference type="NCBI Taxonomy" id="43982"/>
    <lineage>
        <taxon>Eukaryota</taxon>
        <taxon>Fungi</taxon>
        <taxon>Dikarya</taxon>
        <taxon>Ascomycota</taxon>
        <taxon>Saccharomycotina</taxon>
        <taxon>Pichiomycetes</taxon>
        <taxon>Pichiales</taxon>
        <taxon>Pichiaceae</taxon>
        <taxon>Ambrosiozyma</taxon>
    </lineage>
</organism>
<accession>A0A9W6YWW2</accession>
<dbReference type="InterPro" id="IPR000477">
    <property type="entry name" value="RT_dom"/>
</dbReference>
<evidence type="ECO:0000313" key="3">
    <source>
        <dbReference type="Proteomes" id="UP001165063"/>
    </source>
</evidence>
<dbReference type="PANTHER" id="PTHR31635">
    <property type="entry name" value="REVERSE TRANSCRIPTASE DOMAIN-CONTAINING PROTEIN-RELATED"/>
    <property type="match status" value="1"/>
</dbReference>
<feature type="domain" description="Reverse transcriptase" evidence="1">
    <location>
        <begin position="1"/>
        <end position="158"/>
    </location>
</feature>
<gene>
    <name evidence="2" type="ORF">Amon01_000335600</name>
</gene>
<dbReference type="PANTHER" id="PTHR31635:SF196">
    <property type="entry name" value="REVERSE TRANSCRIPTASE DOMAIN-CONTAINING PROTEIN-RELATED"/>
    <property type="match status" value="1"/>
</dbReference>
<dbReference type="Pfam" id="PF00078">
    <property type="entry name" value="RVT_1"/>
    <property type="match status" value="1"/>
</dbReference>
<proteinExistence type="predicted"/>
<protein>
    <submittedName>
        <fullName evidence="2">Unnamed protein product</fullName>
    </submittedName>
</protein>
<dbReference type="PROSITE" id="PS50878">
    <property type="entry name" value="RT_POL"/>
    <property type="match status" value="1"/>
</dbReference>
<reference evidence="2" key="1">
    <citation type="submission" date="2023-04" db="EMBL/GenBank/DDBJ databases">
        <title>Ambrosiozyma monospora NBRC 1965.</title>
        <authorList>
            <person name="Ichikawa N."/>
            <person name="Sato H."/>
            <person name="Tonouchi N."/>
        </authorList>
    </citation>
    <scope>NUCLEOTIDE SEQUENCE</scope>
    <source>
        <strain evidence="2">NBRC 1965</strain>
    </source>
</reference>
<dbReference type="EMBL" id="BSXU01001385">
    <property type="protein sequence ID" value="GMG26891.1"/>
    <property type="molecule type" value="Genomic_DNA"/>
</dbReference>
<evidence type="ECO:0000259" key="1">
    <source>
        <dbReference type="PROSITE" id="PS50878"/>
    </source>
</evidence>
<dbReference type="Proteomes" id="UP001165063">
    <property type="component" value="Unassembled WGS sequence"/>
</dbReference>
<dbReference type="AlphaFoldDB" id="A0A9W6YWW2"/>
<evidence type="ECO:0000313" key="2">
    <source>
        <dbReference type="EMBL" id="GMG26891.1"/>
    </source>
</evidence>
<dbReference type="OrthoDB" id="4097129at2759"/>
<comment type="caution">
    <text evidence="2">The sequence shown here is derived from an EMBL/GenBank/DDBJ whole genome shotgun (WGS) entry which is preliminary data.</text>
</comment>
<dbReference type="InterPro" id="IPR043502">
    <property type="entry name" value="DNA/RNA_pol_sf"/>
</dbReference>
<keyword evidence="3" id="KW-1185">Reference proteome</keyword>
<name>A0A9W6YWW2_AMBMO</name>
<sequence>MKPVLLKFILKDGKLIEQKFPVLQTDRSYFMLQQVVDCIKTEPETHAQSTILQLDFQKVFDRVNHDFLEKRLKEIKMPGNIINGIMLLVTKQYGQVSINQFIGSSFDIQQGLRQGDPLSPLLFSLVMDSFNRTVSSSLEGIMYCLTILDKSSPNDFDC</sequence>